<organism evidence="1 2">
    <name type="scientific">Sphaerodactylus townsendi</name>
    <dbReference type="NCBI Taxonomy" id="933632"/>
    <lineage>
        <taxon>Eukaryota</taxon>
        <taxon>Metazoa</taxon>
        <taxon>Chordata</taxon>
        <taxon>Craniata</taxon>
        <taxon>Vertebrata</taxon>
        <taxon>Euteleostomi</taxon>
        <taxon>Lepidosauria</taxon>
        <taxon>Squamata</taxon>
        <taxon>Bifurcata</taxon>
        <taxon>Gekkota</taxon>
        <taxon>Sphaerodactylidae</taxon>
        <taxon>Sphaerodactylus</taxon>
    </lineage>
</organism>
<proteinExistence type="predicted"/>
<sequence>MASRGPMVQDLLLDALEDLGQEEFERLKFKLRTTAAPGGKNIPLGRLEKSKREELVELLVDFYEDTAVALIVTIFEDIGLKYNASKLSEGMDLHM</sequence>
<dbReference type="Proteomes" id="UP000827872">
    <property type="component" value="Linkage Group LG03"/>
</dbReference>
<reference evidence="1" key="1">
    <citation type="submission" date="2021-08" db="EMBL/GenBank/DDBJ databases">
        <title>The first chromosome-level gecko genome reveals the dynamic sex chromosomes of Neotropical dwarf geckos (Sphaerodactylidae: Sphaerodactylus).</title>
        <authorList>
            <person name="Pinto B.J."/>
            <person name="Keating S.E."/>
            <person name="Gamble T."/>
        </authorList>
    </citation>
    <scope>NUCLEOTIDE SEQUENCE</scope>
    <source>
        <strain evidence="1">TG3544</strain>
    </source>
</reference>
<evidence type="ECO:0000313" key="2">
    <source>
        <dbReference type="Proteomes" id="UP000827872"/>
    </source>
</evidence>
<name>A0ACB8EI33_9SAUR</name>
<evidence type="ECO:0000313" key="1">
    <source>
        <dbReference type="EMBL" id="KAH7992277.1"/>
    </source>
</evidence>
<dbReference type="EMBL" id="CM037616">
    <property type="protein sequence ID" value="KAH7992277.1"/>
    <property type="molecule type" value="Genomic_DNA"/>
</dbReference>
<keyword evidence="2" id="KW-1185">Reference proteome</keyword>
<gene>
    <name evidence="1" type="ORF">K3G42_021285</name>
</gene>
<accession>A0ACB8EI33</accession>
<comment type="caution">
    <text evidence="1">The sequence shown here is derived from an EMBL/GenBank/DDBJ whole genome shotgun (WGS) entry which is preliminary data.</text>
</comment>
<protein>
    <submittedName>
        <fullName evidence="1">Uncharacterized protein</fullName>
    </submittedName>
</protein>